<protein>
    <recommendedName>
        <fullName evidence="2">Heme chaperone HemW</fullName>
    </recommendedName>
</protein>
<dbReference type="eggNOG" id="COG0635">
    <property type="taxonomic scope" value="Bacteria"/>
</dbReference>
<keyword evidence="4" id="KW-0560">Oxidoreductase</keyword>
<dbReference type="Proteomes" id="UP000003303">
    <property type="component" value="Unassembled WGS sequence"/>
</dbReference>
<keyword evidence="2" id="KW-0949">S-adenosyl-L-methionine</keyword>
<comment type="subcellular location">
    <subcellularLocation>
        <location evidence="2">Cytoplasm</location>
    </subcellularLocation>
</comment>
<dbReference type="InterPro" id="IPR010723">
    <property type="entry name" value="HemN_C"/>
</dbReference>
<dbReference type="SFLD" id="SFLDF00562">
    <property type="entry name" value="HemN-like__clustered_with_heat"/>
    <property type="match status" value="1"/>
</dbReference>
<dbReference type="InterPro" id="IPR034505">
    <property type="entry name" value="Coproporphyrinogen-III_oxidase"/>
</dbReference>
<dbReference type="PROSITE" id="PS51918">
    <property type="entry name" value="RADICAL_SAM"/>
    <property type="match status" value="1"/>
</dbReference>
<evidence type="ECO:0000313" key="5">
    <source>
        <dbReference type="Proteomes" id="UP000003303"/>
    </source>
</evidence>
<reference evidence="4 5" key="1">
    <citation type="submission" date="2009-04" db="EMBL/GenBank/DDBJ databases">
        <authorList>
            <person name="Sebastian Y."/>
            <person name="Madupu R."/>
            <person name="Durkin A.S."/>
            <person name="Torralba M."/>
            <person name="Methe B."/>
            <person name="Sutton G.G."/>
            <person name="Strausberg R.L."/>
            <person name="Nelson K.E."/>
        </authorList>
    </citation>
    <scope>NUCLEOTIDE SEQUENCE [LARGE SCALE GENOMIC DNA]</scope>
    <source>
        <strain evidence="4 5">60-3</strain>
    </source>
</reference>
<evidence type="ECO:0000256" key="1">
    <source>
        <dbReference type="ARBA" id="ARBA00006100"/>
    </source>
</evidence>
<dbReference type="SFLD" id="SFLDS00029">
    <property type="entry name" value="Radical_SAM"/>
    <property type="match status" value="1"/>
</dbReference>
<dbReference type="EMBL" id="ACLR01000023">
    <property type="protein sequence ID" value="EEK17642.1"/>
    <property type="molecule type" value="Genomic_DNA"/>
</dbReference>
<keyword evidence="2" id="KW-0963">Cytoplasm</keyword>
<dbReference type="SFLD" id="SFLDG01082">
    <property type="entry name" value="B12-binding_domain_containing"/>
    <property type="match status" value="1"/>
</dbReference>
<dbReference type="AlphaFoldDB" id="C2M9G2"/>
<dbReference type="GO" id="GO:0005737">
    <property type="term" value="C:cytoplasm"/>
    <property type="evidence" value="ECO:0007669"/>
    <property type="project" value="UniProtKB-SubCell"/>
</dbReference>
<dbReference type="SFLD" id="SFLDG01065">
    <property type="entry name" value="anaerobic_coproporphyrinogen-I"/>
    <property type="match status" value="1"/>
</dbReference>
<gene>
    <name evidence="4" type="ORF">PORUE0001_0457</name>
</gene>
<name>C2M9G2_9PORP</name>
<dbReference type="SMART" id="SM00729">
    <property type="entry name" value="Elp3"/>
    <property type="match status" value="1"/>
</dbReference>
<dbReference type="InterPro" id="IPR004559">
    <property type="entry name" value="HemW-like"/>
</dbReference>
<dbReference type="GO" id="GO:0004109">
    <property type="term" value="F:coproporphyrinogen oxidase activity"/>
    <property type="evidence" value="ECO:0007669"/>
    <property type="project" value="InterPro"/>
</dbReference>
<dbReference type="GO" id="GO:0006779">
    <property type="term" value="P:porphyrin-containing compound biosynthetic process"/>
    <property type="evidence" value="ECO:0007669"/>
    <property type="project" value="InterPro"/>
</dbReference>
<proteinExistence type="inferred from homology"/>
<comment type="function">
    <text evidence="2">Probably acts as a heme chaperone, transferring heme to an unknown acceptor. Binds one molecule of heme per monomer, possibly covalently. Binds 1 [4Fe-4S] cluster. The cluster is coordinated with 3 cysteines and an exchangeable S-adenosyl-L-methionine.</text>
</comment>
<organism evidence="4 5">
    <name type="scientific">Porphyromonas uenonis 60-3</name>
    <dbReference type="NCBI Taxonomy" id="596327"/>
    <lineage>
        <taxon>Bacteria</taxon>
        <taxon>Pseudomonadati</taxon>
        <taxon>Bacteroidota</taxon>
        <taxon>Bacteroidia</taxon>
        <taxon>Bacteroidales</taxon>
        <taxon>Porphyromonadaceae</taxon>
        <taxon>Porphyromonas</taxon>
    </lineage>
</organism>
<keyword evidence="2" id="KW-0408">Iron</keyword>
<dbReference type="InterPro" id="IPR006638">
    <property type="entry name" value="Elp3/MiaA/NifB-like_rSAM"/>
</dbReference>
<dbReference type="Gene3D" id="3.80.30.20">
    <property type="entry name" value="tm_1862 like domain"/>
    <property type="match status" value="1"/>
</dbReference>
<dbReference type="InterPro" id="IPR023404">
    <property type="entry name" value="rSAM_horseshoe"/>
</dbReference>
<dbReference type="InterPro" id="IPR007197">
    <property type="entry name" value="rSAM"/>
</dbReference>
<feature type="domain" description="Radical SAM core" evidence="3">
    <location>
        <begin position="1"/>
        <end position="232"/>
    </location>
</feature>
<keyword evidence="2" id="KW-0349">Heme</keyword>
<keyword evidence="2" id="KW-0411">Iron-sulfur</keyword>
<dbReference type="PANTHER" id="PTHR13932:SF5">
    <property type="entry name" value="RADICAL S-ADENOSYL METHIONINE DOMAIN-CONTAINING PROTEIN 1, MITOCHONDRIAL"/>
    <property type="match status" value="1"/>
</dbReference>
<dbReference type="GO" id="GO:0051539">
    <property type="term" value="F:4 iron, 4 sulfur cluster binding"/>
    <property type="evidence" value="ECO:0007669"/>
    <property type="project" value="UniProtKB-UniRule"/>
</dbReference>
<keyword evidence="5" id="KW-1185">Reference proteome</keyword>
<evidence type="ECO:0000256" key="2">
    <source>
        <dbReference type="RuleBase" id="RU364116"/>
    </source>
</evidence>
<dbReference type="PANTHER" id="PTHR13932">
    <property type="entry name" value="COPROPORPHYRINIGEN III OXIDASE"/>
    <property type="match status" value="1"/>
</dbReference>
<evidence type="ECO:0000259" key="3">
    <source>
        <dbReference type="PROSITE" id="PS51918"/>
    </source>
</evidence>
<dbReference type="SUPFAM" id="SSF102114">
    <property type="entry name" value="Radical SAM enzymes"/>
    <property type="match status" value="1"/>
</dbReference>
<dbReference type="GO" id="GO:0046872">
    <property type="term" value="F:metal ion binding"/>
    <property type="evidence" value="ECO:0007669"/>
    <property type="project" value="UniProtKB-UniRule"/>
</dbReference>
<keyword evidence="2" id="KW-0004">4Fe-4S</keyword>
<dbReference type="OrthoDB" id="9808022at2"/>
<dbReference type="RefSeq" id="WP_007364546.1">
    <property type="nucleotide sequence ID" value="NZ_ACLR01000023.1"/>
</dbReference>
<dbReference type="Pfam" id="PF06969">
    <property type="entry name" value="HemN_C"/>
    <property type="match status" value="1"/>
</dbReference>
<keyword evidence="2" id="KW-0479">Metal-binding</keyword>
<dbReference type="STRING" id="596327.PORUE0001_0457"/>
<keyword evidence="2" id="KW-0143">Chaperone</keyword>
<comment type="caution">
    <text evidence="4">The sequence shown here is derived from an EMBL/GenBank/DDBJ whole genome shotgun (WGS) entry which is preliminary data.</text>
</comment>
<accession>C2M9G2</accession>
<dbReference type="CDD" id="cd01335">
    <property type="entry name" value="Radical_SAM"/>
    <property type="match status" value="1"/>
</dbReference>
<evidence type="ECO:0000313" key="4">
    <source>
        <dbReference type="EMBL" id="EEK17642.1"/>
    </source>
</evidence>
<dbReference type="Pfam" id="PF04055">
    <property type="entry name" value="Radical_SAM"/>
    <property type="match status" value="1"/>
</dbReference>
<dbReference type="NCBIfam" id="TIGR00539">
    <property type="entry name" value="hemN_rel"/>
    <property type="match status" value="1"/>
</dbReference>
<comment type="similarity">
    <text evidence="1">Belongs to the anaerobic coproporphyrinogen-III oxidase family. HemW subfamily.</text>
</comment>
<dbReference type="InterPro" id="IPR058240">
    <property type="entry name" value="rSAM_sf"/>
</dbReference>
<sequence length="371" mass="42592">MWGLYLHIPFCPTRCVYCDFYSQSDLSLQSSFVEALCRELEIYHDRATWATPPRTIYLGGGTPSSLPLPLLERLMQQIRSLWRLDKTIEITIEANPEDVSPEWANGVALLGFNRISLGVQSWSDETLRFLHRRHSAAQAERAVNYIRQAGIHNVSIDLIFALPEGYERDWTESLAHALALPVTHFSAYGLTYERGTRLDRMRERREVIPSSEETYVTQYYALVAACQKAGFTHYELSNWALPGFASQHNSAYWAGTPYLGLGPSAHSYMSGHRWWDVSDIHLYIERLQEDQLPIADEEWLSPTELYEECVMLGLRTSRGIDLRRAELQVEPIMDRATPWLDQGLLILTDDDHLRLTHDGLIWCDRICAALC</sequence>